<proteinExistence type="predicted"/>
<feature type="transmembrane region" description="Helical" evidence="1">
    <location>
        <begin position="12"/>
        <end position="33"/>
    </location>
</feature>
<feature type="transmembrane region" description="Helical" evidence="1">
    <location>
        <begin position="88"/>
        <end position="105"/>
    </location>
</feature>
<protein>
    <recommendedName>
        <fullName evidence="3">DUF2637 domain-containing protein</fullName>
    </recommendedName>
</protein>
<reference evidence="2" key="1">
    <citation type="submission" date="2024-07" db="EMBL/GenBank/DDBJ databases">
        <authorList>
            <person name="Yu S.T."/>
        </authorList>
    </citation>
    <scope>NUCLEOTIDE SEQUENCE</scope>
    <source>
        <strain evidence="2">R21</strain>
        <plasmid evidence="2">unnamed1</plasmid>
    </source>
</reference>
<geneLocation type="plasmid" evidence="2">
    <name>unnamed1</name>
</geneLocation>
<feature type="transmembrane region" description="Helical" evidence="1">
    <location>
        <begin position="111"/>
        <end position="133"/>
    </location>
</feature>
<evidence type="ECO:0000256" key="1">
    <source>
        <dbReference type="SAM" id="Phobius"/>
    </source>
</evidence>
<name>A0AB39PNA2_9ACTN</name>
<organism evidence="2">
    <name type="scientific">Streptomyces sp. R21</name>
    <dbReference type="NCBI Taxonomy" id="3238627"/>
    <lineage>
        <taxon>Bacteria</taxon>
        <taxon>Bacillati</taxon>
        <taxon>Actinomycetota</taxon>
        <taxon>Actinomycetes</taxon>
        <taxon>Kitasatosporales</taxon>
        <taxon>Streptomycetaceae</taxon>
        <taxon>Streptomyces</taxon>
    </lineage>
</organism>
<evidence type="ECO:0000313" key="2">
    <source>
        <dbReference type="EMBL" id="XDQ31874.1"/>
    </source>
</evidence>
<keyword evidence="1" id="KW-0812">Transmembrane</keyword>
<keyword evidence="1" id="KW-0472">Membrane</keyword>
<keyword evidence="2" id="KW-0614">Plasmid</keyword>
<feature type="transmembrane region" description="Helical" evidence="1">
    <location>
        <begin position="53"/>
        <end position="76"/>
    </location>
</feature>
<gene>
    <name evidence="2" type="ORF">AB5J56_44975</name>
</gene>
<accession>A0AB39PNA2</accession>
<evidence type="ECO:0008006" key="3">
    <source>
        <dbReference type="Google" id="ProtNLM"/>
    </source>
</evidence>
<dbReference type="EMBL" id="CP163436">
    <property type="protein sequence ID" value="XDQ31874.1"/>
    <property type="molecule type" value="Genomic_DNA"/>
</dbReference>
<dbReference type="RefSeq" id="WP_369243260.1">
    <property type="nucleotide sequence ID" value="NZ_CP163436.1"/>
</dbReference>
<sequence length="254" mass="27377">MSQHIDPQVIRRTNGVLTAGTWFLIVGVVAYSLMTTTPLVADHTAPGWEKSAFLLGLMVDAAFVMALQADSVLARYGANEPGPWPRRFRFFTGGASVFLNIWHAVEARDWVGVAIHVIAPALLLIVAEVGPVYRRAMAEALTRAEVDAPAAGGQIDVPAPVSTLAPAEAMPQVGPVEESISTPVAEVPEVDAEERPKLSAKEARKVIEEGWTTGQTIEATAHKATRSTSWVGRIYKELDEERGPRPVRGQLALV</sequence>
<dbReference type="AlphaFoldDB" id="A0AB39PNA2"/>
<keyword evidence="1" id="KW-1133">Transmembrane helix</keyword>